<dbReference type="AlphaFoldDB" id="A0A6P2DMJ2"/>
<dbReference type="Gene3D" id="3.40.720.10">
    <property type="entry name" value="Alkaline Phosphatase, subunit A"/>
    <property type="match status" value="1"/>
</dbReference>
<dbReference type="InterPro" id="IPR006311">
    <property type="entry name" value="TAT_signal"/>
</dbReference>
<dbReference type="InterPro" id="IPR010869">
    <property type="entry name" value="DUF1501"/>
</dbReference>
<reference evidence="1 2" key="1">
    <citation type="submission" date="2019-05" db="EMBL/GenBank/DDBJ databases">
        <authorList>
            <consortium name="Science for Life Laboratories"/>
        </authorList>
    </citation>
    <scope>NUCLEOTIDE SEQUENCE [LARGE SCALE GENOMIC DNA]</scope>
    <source>
        <strain evidence="1">Soil9</strain>
    </source>
</reference>
<dbReference type="KEGG" id="gms:SOIL9_75920"/>
<dbReference type="Pfam" id="PF07394">
    <property type="entry name" value="DUF1501"/>
    <property type="match status" value="1"/>
</dbReference>
<evidence type="ECO:0008006" key="3">
    <source>
        <dbReference type="Google" id="ProtNLM"/>
    </source>
</evidence>
<dbReference type="PROSITE" id="PS51318">
    <property type="entry name" value="TAT"/>
    <property type="match status" value="1"/>
</dbReference>
<dbReference type="Proteomes" id="UP000464178">
    <property type="component" value="Chromosome"/>
</dbReference>
<name>A0A6P2DMJ2_9BACT</name>
<gene>
    <name evidence="1" type="ORF">SOIL9_75920</name>
</gene>
<organism evidence="1 2">
    <name type="scientific">Gemmata massiliana</name>
    <dbReference type="NCBI Taxonomy" id="1210884"/>
    <lineage>
        <taxon>Bacteria</taxon>
        <taxon>Pseudomonadati</taxon>
        <taxon>Planctomycetota</taxon>
        <taxon>Planctomycetia</taxon>
        <taxon>Gemmatales</taxon>
        <taxon>Gemmataceae</taxon>
        <taxon>Gemmata</taxon>
    </lineage>
</organism>
<dbReference type="PANTHER" id="PTHR43737:SF1">
    <property type="entry name" value="DUF1501 DOMAIN-CONTAINING PROTEIN"/>
    <property type="match status" value="1"/>
</dbReference>
<sequence length="451" mass="48520">MPSLPACPGPRLSRRQMIQAGAASYFGLSLPQLLRAKEARKNTAATADACIVIFLNGGPSHLDMWDPKPDAPAEVRGEFKPIQTSVPGVMFGEHLPKFARQMHRCSLIRSAHHSVNNAHAAAVYCALTGHDRGEIGGGARPDDYPCIGSVVGTQRPPATAVPPHVLMPYITKEGAGGPPQPGFFGGWLGKPRDPLVVLRDPNAADFALPELTLGPDIDPSRFDARKLLSEKLSATRSTSSDPDLEGIRAKAYDLLTAPAMREAVRIDREPAKLRDAYGRNIYGQSVLLSRRLIEAGTRVACVSWAPDANATWDTHGSNFTKLKGELLPQLDSAYSALIDDLDARGMLERTLVVVVGDFGRTPKINTNGGGRDHWNFCYSLVLAGGGVKGGYVHGASDKIGAKPGRNPVSPADVIATIYECLGVPHDLELRDRLSRPFTLCPWGNPIREVLA</sequence>
<evidence type="ECO:0000313" key="1">
    <source>
        <dbReference type="EMBL" id="VTS02210.1"/>
    </source>
</evidence>
<protein>
    <recommendedName>
        <fullName evidence="3">DUF1501 domain-containing protein</fullName>
    </recommendedName>
</protein>
<dbReference type="PANTHER" id="PTHR43737">
    <property type="entry name" value="BLL7424 PROTEIN"/>
    <property type="match status" value="1"/>
</dbReference>
<keyword evidence="2" id="KW-1185">Reference proteome</keyword>
<dbReference type="RefSeq" id="WP_232069921.1">
    <property type="nucleotide sequence ID" value="NZ_LR593886.1"/>
</dbReference>
<dbReference type="SUPFAM" id="SSF53649">
    <property type="entry name" value="Alkaline phosphatase-like"/>
    <property type="match status" value="1"/>
</dbReference>
<proteinExistence type="predicted"/>
<dbReference type="EMBL" id="LR593886">
    <property type="protein sequence ID" value="VTS02210.1"/>
    <property type="molecule type" value="Genomic_DNA"/>
</dbReference>
<accession>A0A6P2DMJ2</accession>
<dbReference type="InterPro" id="IPR017850">
    <property type="entry name" value="Alkaline_phosphatase_core_sf"/>
</dbReference>
<evidence type="ECO:0000313" key="2">
    <source>
        <dbReference type="Proteomes" id="UP000464178"/>
    </source>
</evidence>